<gene>
    <name evidence="3" type="ORF">EW142_06725</name>
</gene>
<dbReference type="InterPro" id="IPR037401">
    <property type="entry name" value="SnoaL-like"/>
</dbReference>
<dbReference type="RefSeq" id="WP_130611475.1">
    <property type="nucleotide sequence ID" value="NZ_SGIU01000001.1"/>
</dbReference>
<name>A0A4Q8QLP8_9FLAO</name>
<keyword evidence="4" id="KW-1185">Reference proteome</keyword>
<evidence type="ECO:0000313" key="3">
    <source>
        <dbReference type="EMBL" id="TAI49489.1"/>
    </source>
</evidence>
<proteinExistence type="predicted"/>
<reference evidence="3 4" key="1">
    <citation type="submission" date="2019-02" db="EMBL/GenBank/DDBJ databases">
        <title>Draft genome sequence of Muricauda sp. 176CP4-71.</title>
        <authorList>
            <person name="Park J.-S."/>
        </authorList>
    </citation>
    <scope>NUCLEOTIDE SEQUENCE [LARGE SCALE GENOMIC DNA]</scope>
    <source>
        <strain evidence="3 4">176CP4-71</strain>
    </source>
</reference>
<dbReference type="OrthoDB" id="1161475at2"/>
<comment type="caution">
    <text evidence="3">The sequence shown here is derived from an EMBL/GenBank/DDBJ whole genome shotgun (WGS) entry which is preliminary data.</text>
</comment>
<feature type="chain" id="PRO_5020563759" evidence="1">
    <location>
        <begin position="22"/>
        <end position="150"/>
    </location>
</feature>
<organism evidence="3 4">
    <name type="scientific">Flagellimonas allohymeniacidonis</name>
    <dbReference type="NCBI Taxonomy" id="2517819"/>
    <lineage>
        <taxon>Bacteria</taxon>
        <taxon>Pseudomonadati</taxon>
        <taxon>Bacteroidota</taxon>
        <taxon>Flavobacteriia</taxon>
        <taxon>Flavobacteriales</taxon>
        <taxon>Flavobacteriaceae</taxon>
        <taxon>Flagellimonas</taxon>
    </lineage>
</organism>
<dbReference type="Pfam" id="PF12680">
    <property type="entry name" value="SnoaL_2"/>
    <property type="match status" value="1"/>
</dbReference>
<evidence type="ECO:0000313" key="4">
    <source>
        <dbReference type="Proteomes" id="UP000291981"/>
    </source>
</evidence>
<evidence type="ECO:0000256" key="1">
    <source>
        <dbReference type="SAM" id="SignalP"/>
    </source>
</evidence>
<sequence length="150" mass="17064">MKLFTTFLGCLAIFITTNLYSQTNPNKIMTNQETVQKFLEGFNDPDMIHESLALLSDDYHFKNPMVELTTKSAFIGLAQQIGSVLTGVDILHITDNGNWIALMYEFKSSIAGLEVNLATEWFRLENGIIKESILIYDATKWRALYAQMEN</sequence>
<dbReference type="SUPFAM" id="SSF54427">
    <property type="entry name" value="NTF2-like"/>
    <property type="match status" value="1"/>
</dbReference>
<dbReference type="AlphaFoldDB" id="A0A4Q8QLP8"/>
<accession>A0A4Q8QLP8</accession>
<evidence type="ECO:0000259" key="2">
    <source>
        <dbReference type="Pfam" id="PF12680"/>
    </source>
</evidence>
<feature type="domain" description="SnoaL-like" evidence="2">
    <location>
        <begin position="35"/>
        <end position="131"/>
    </location>
</feature>
<dbReference type="EMBL" id="SGIU01000001">
    <property type="protein sequence ID" value="TAI49489.1"/>
    <property type="molecule type" value="Genomic_DNA"/>
</dbReference>
<keyword evidence="1" id="KW-0732">Signal</keyword>
<protein>
    <submittedName>
        <fullName evidence="3">Nuclear transport factor 2 family protein</fullName>
    </submittedName>
</protein>
<feature type="signal peptide" evidence="1">
    <location>
        <begin position="1"/>
        <end position="21"/>
    </location>
</feature>
<dbReference type="Gene3D" id="3.10.450.50">
    <property type="match status" value="1"/>
</dbReference>
<dbReference type="InterPro" id="IPR032710">
    <property type="entry name" value="NTF2-like_dom_sf"/>
</dbReference>
<dbReference type="Proteomes" id="UP000291981">
    <property type="component" value="Unassembled WGS sequence"/>
</dbReference>